<evidence type="ECO:0000313" key="3">
    <source>
        <dbReference type="Proteomes" id="UP000008022"/>
    </source>
</evidence>
<name>A0A0E0QXP3_ORYRU</name>
<evidence type="ECO:0000313" key="2">
    <source>
        <dbReference type="EnsemblPlants" id="ORUFI10G06510.1"/>
    </source>
</evidence>
<dbReference type="Gramene" id="ORUFI10G06510.1">
    <property type="protein sequence ID" value="ORUFI10G06510.1"/>
    <property type="gene ID" value="ORUFI10G06510"/>
</dbReference>
<keyword evidence="3" id="KW-1185">Reference proteome</keyword>
<evidence type="ECO:0000256" key="1">
    <source>
        <dbReference type="SAM" id="MobiDB-lite"/>
    </source>
</evidence>
<dbReference type="Proteomes" id="UP000008022">
    <property type="component" value="Unassembled WGS sequence"/>
</dbReference>
<dbReference type="AlphaFoldDB" id="A0A0E0QXP3"/>
<feature type="region of interest" description="Disordered" evidence="1">
    <location>
        <begin position="150"/>
        <end position="179"/>
    </location>
</feature>
<sequence length="198" mass="23091">MILRRIIIPPRFNKILLKYHLIPRNYHLPRGKNRMIPYKYHLITSWYRVIPTRYHAILPRIRYRTIPITYQAILVRYHVIAIRYHIPEVGHRGIVAGGRVLPRRRSTLNPNLVTGSCIRSRPRSTSELVANDRVLCRELVTGGRVHRPRLSRCLRPPHRSSSPVPPPPPRRILRRPLPTPELVDGAVSVTTQDYLPSM</sequence>
<proteinExistence type="predicted"/>
<dbReference type="EnsemblPlants" id="ORUFI10G06510.1">
    <property type="protein sequence ID" value="ORUFI10G06510.1"/>
    <property type="gene ID" value="ORUFI10G06510"/>
</dbReference>
<protein>
    <submittedName>
        <fullName evidence="2">Uncharacterized protein</fullName>
    </submittedName>
</protein>
<reference evidence="2" key="2">
    <citation type="submission" date="2015-06" db="UniProtKB">
        <authorList>
            <consortium name="EnsemblPlants"/>
        </authorList>
    </citation>
    <scope>IDENTIFICATION</scope>
</reference>
<reference evidence="3" key="1">
    <citation type="submission" date="2013-06" db="EMBL/GenBank/DDBJ databases">
        <authorList>
            <person name="Zhao Q."/>
        </authorList>
    </citation>
    <scope>NUCLEOTIDE SEQUENCE</scope>
    <source>
        <strain evidence="3">cv. W1943</strain>
    </source>
</reference>
<organism evidence="2 3">
    <name type="scientific">Oryza rufipogon</name>
    <name type="common">Brownbeard rice</name>
    <name type="synonym">Asian wild rice</name>
    <dbReference type="NCBI Taxonomy" id="4529"/>
    <lineage>
        <taxon>Eukaryota</taxon>
        <taxon>Viridiplantae</taxon>
        <taxon>Streptophyta</taxon>
        <taxon>Embryophyta</taxon>
        <taxon>Tracheophyta</taxon>
        <taxon>Spermatophyta</taxon>
        <taxon>Magnoliopsida</taxon>
        <taxon>Liliopsida</taxon>
        <taxon>Poales</taxon>
        <taxon>Poaceae</taxon>
        <taxon>BOP clade</taxon>
        <taxon>Oryzoideae</taxon>
        <taxon>Oryzeae</taxon>
        <taxon>Oryzinae</taxon>
        <taxon>Oryza</taxon>
    </lineage>
</organism>
<accession>A0A0E0QXP3</accession>
<dbReference type="HOGENOM" id="CLU_074020_0_0_1"/>